<dbReference type="Pfam" id="PF12146">
    <property type="entry name" value="Hydrolase_4"/>
    <property type="match status" value="1"/>
</dbReference>
<dbReference type="Gene3D" id="3.40.50.1820">
    <property type="entry name" value="alpha/beta hydrolase"/>
    <property type="match status" value="1"/>
</dbReference>
<comment type="caution">
    <text evidence="2">The sequence shown here is derived from an EMBL/GenBank/DDBJ whole genome shotgun (WGS) entry which is preliminary data.</text>
</comment>
<dbReference type="RefSeq" id="WP_211802415.1">
    <property type="nucleotide sequence ID" value="NZ_JAGSCS010000018.1"/>
</dbReference>
<accession>A0A941CQT7</accession>
<dbReference type="Proteomes" id="UP000675379">
    <property type="component" value="Unassembled WGS sequence"/>
</dbReference>
<feature type="domain" description="Serine aminopeptidase S33" evidence="1">
    <location>
        <begin position="29"/>
        <end position="292"/>
    </location>
</feature>
<dbReference type="InterPro" id="IPR029058">
    <property type="entry name" value="AB_hydrolase_fold"/>
</dbReference>
<keyword evidence="3" id="KW-1185">Reference proteome</keyword>
<gene>
    <name evidence="2" type="ORF">KCG48_11790</name>
</gene>
<organism evidence="2 3">
    <name type="scientific">Proteiniclasticum sediminis</name>
    <dbReference type="NCBI Taxonomy" id="2804028"/>
    <lineage>
        <taxon>Bacteria</taxon>
        <taxon>Bacillati</taxon>
        <taxon>Bacillota</taxon>
        <taxon>Clostridia</taxon>
        <taxon>Eubacteriales</taxon>
        <taxon>Clostridiaceae</taxon>
        <taxon>Proteiniclasticum</taxon>
    </lineage>
</organism>
<dbReference type="EMBL" id="JAGSCS010000018">
    <property type="protein sequence ID" value="MBR0576997.1"/>
    <property type="molecule type" value="Genomic_DNA"/>
</dbReference>
<dbReference type="SUPFAM" id="SSF53474">
    <property type="entry name" value="alpha/beta-Hydrolases"/>
    <property type="match status" value="1"/>
</dbReference>
<evidence type="ECO:0000313" key="2">
    <source>
        <dbReference type="EMBL" id="MBR0576997.1"/>
    </source>
</evidence>
<dbReference type="PANTHER" id="PTHR11614">
    <property type="entry name" value="PHOSPHOLIPASE-RELATED"/>
    <property type="match status" value="1"/>
</dbReference>
<evidence type="ECO:0000313" key="3">
    <source>
        <dbReference type="Proteomes" id="UP000675379"/>
    </source>
</evidence>
<reference evidence="2" key="1">
    <citation type="submission" date="2021-04" db="EMBL/GenBank/DDBJ databases">
        <title>Proteiniclasticum sedimins sp. nov., an obligate anaerobic bacterium isolated from anaerobic sludge.</title>
        <authorList>
            <person name="Liu J."/>
        </authorList>
    </citation>
    <scope>NUCLEOTIDE SEQUENCE</scope>
    <source>
        <strain evidence="2">BAD-10</strain>
    </source>
</reference>
<sequence>MNDRKTVSFYPSSDGKTPIACYVYEPLTPPRAILQISHGMCEYVERYEPFIAAMEKEGILVCGHDHLGHGKSLPKEGGLGYFSAQDAPLHLVEDLRTLRLKMAKDYPELPHFILGHSMGSFILRKYLTLYGEDLSGAVISGTSGKNPLSLPGLWLSQGLGMLKGEDYRSPLFNQIFFGSFQKPFKAEGSPFAWLSRDKGVVEAYAKDPLCNFIFTLNGFQHLLQIMNEVTQPQWAQGVPTSLPLLLLSGEKDPVGAFGKGVRETYEHLAKTQRPDLTLKLYPEGRHEMLNEVNREEVYGDLLSWLNRRIP</sequence>
<evidence type="ECO:0000259" key="1">
    <source>
        <dbReference type="Pfam" id="PF12146"/>
    </source>
</evidence>
<proteinExistence type="predicted"/>
<dbReference type="InterPro" id="IPR051044">
    <property type="entry name" value="MAG_DAG_Lipase"/>
</dbReference>
<protein>
    <submittedName>
        <fullName evidence="2">Lysophospholipase</fullName>
    </submittedName>
</protein>
<dbReference type="AlphaFoldDB" id="A0A941CQT7"/>
<dbReference type="InterPro" id="IPR022742">
    <property type="entry name" value="Hydrolase_4"/>
</dbReference>
<name>A0A941CQT7_9CLOT</name>